<dbReference type="EMBL" id="CAJOBP010064720">
    <property type="protein sequence ID" value="CAF4862937.1"/>
    <property type="molecule type" value="Genomic_DNA"/>
</dbReference>
<evidence type="ECO:0008006" key="3">
    <source>
        <dbReference type="Google" id="ProtNLM"/>
    </source>
</evidence>
<evidence type="ECO:0000313" key="1">
    <source>
        <dbReference type="EMBL" id="CAF4862937.1"/>
    </source>
</evidence>
<dbReference type="AlphaFoldDB" id="A0A821ST53"/>
<name>A0A821ST53_9BILA</name>
<gene>
    <name evidence="1" type="ORF">UJA718_LOCUS43955</name>
</gene>
<dbReference type="Proteomes" id="UP000663873">
    <property type="component" value="Unassembled WGS sequence"/>
</dbReference>
<accession>A0A821ST53</accession>
<evidence type="ECO:0000313" key="2">
    <source>
        <dbReference type="Proteomes" id="UP000663873"/>
    </source>
</evidence>
<feature type="non-terminal residue" evidence="1">
    <location>
        <position position="1"/>
    </location>
</feature>
<organism evidence="1 2">
    <name type="scientific">Rotaria socialis</name>
    <dbReference type="NCBI Taxonomy" id="392032"/>
    <lineage>
        <taxon>Eukaryota</taxon>
        <taxon>Metazoa</taxon>
        <taxon>Spiralia</taxon>
        <taxon>Gnathifera</taxon>
        <taxon>Rotifera</taxon>
        <taxon>Eurotatoria</taxon>
        <taxon>Bdelloidea</taxon>
        <taxon>Philodinida</taxon>
        <taxon>Philodinidae</taxon>
        <taxon>Rotaria</taxon>
    </lineage>
</organism>
<reference evidence="1" key="1">
    <citation type="submission" date="2021-02" db="EMBL/GenBank/DDBJ databases">
        <authorList>
            <person name="Nowell W R."/>
        </authorList>
    </citation>
    <scope>NUCLEOTIDE SEQUENCE</scope>
</reference>
<proteinExistence type="predicted"/>
<comment type="caution">
    <text evidence="1">The sequence shown here is derived from an EMBL/GenBank/DDBJ whole genome shotgun (WGS) entry which is preliminary data.</text>
</comment>
<sequence length="93" mass="11071">NDETVREQCKGLIALSFMPVSEVEQQFNRIRALALPSLEELFIYFERQWIKGNIPLVLWNSSQCSPRTNNISEGMKEHIIKLKRFKYFLVYEF</sequence>
<keyword evidence="2" id="KW-1185">Reference proteome</keyword>
<protein>
    <recommendedName>
        <fullName evidence="3">Transposase</fullName>
    </recommendedName>
</protein>